<organism evidence="1 2">
    <name type="scientific">Hyphomicrobium sulfonivorans</name>
    <dbReference type="NCBI Taxonomy" id="121290"/>
    <lineage>
        <taxon>Bacteria</taxon>
        <taxon>Pseudomonadati</taxon>
        <taxon>Pseudomonadota</taxon>
        <taxon>Alphaproteobacteria</taxon>
        <taxon>Hyphomicrobiales</taxon>
        <taxon>Hyphomicrobiaceae</taxon>
        <taxon>Hyphomicrobium</taxon>
    </lineage>
</organism>
<proteinExistence type="predicted"/>
<protein>
    <submittedName>
        <fullName evidence="1">Uncharacterized protein</fullName>
    </submittedName>
</protein>
<keyword evidence="2" id="KW-1185">Reference proteome</keyword>
<dbReference type="EMBL" id="LMTR01000030">
    <property type="protein sequence ID" value="KWT70600.1"/>
    <property type="molecule type" value="Genomic_DNA"/>
</dbReference>
<comment type="caution">
    <text evidence="1">The sequence shown here is derived from an EMBL/GenBank/DDBJ whole genome shotgun (WGS) entry which is preliminary data.</text>
</comment>
<reference evidence="1 2" key="1">
    <citation type="submission" date="2015-10" db="EMBL/GenBank/DDBJ databases">
        <title>Transcriptomic analysis of a linuron degrading triple-species bacterial consortium.</title>
        <authorList>
            <person name="Albers P."/>
        </authorList>
    </citation>
    <scope>NUCLEOTIDE SEQUENCE [LARGE SCALE GENOMIC DNA]</scope>
    <source>
        <strain evidence="1 2">WDL6</strain>
    </source>
</reference>
<dbReference type="AlphaFoldDB" id="A0A120CX90"/>
<evidence type="ECO:0000313" key="2">
    <source>
        <dbReference type="Proteomes" id="UP000059074"/>
    </source>
</evidence>
<dbReference type="PATRIC" id="fig|121290.4.peg.1692"/>
<name>A0A120CX90_HYPSL</name>
<gene>
    <name evidence="1" type="ORF">APY04_0880</name>
</gene>
<dbReference type="Proteomes" id="UP000059074">
    <property type="component" value="Unassembled WGS sequence"/>
</dbReference>
<sequence>MSFQQFNMGMSMLPLPERYQSPRMKWRGQQSAFRATG</sequence>
<evidence type="ECO:0000313" key="1">
    <source>
        <dbReference type="EMBL" id="KWT70600.1"/>
    </source>
</evidence>
<accession>A0A120CX90</accession>